<evidence type="ECO:0008006" key="4">
    <source>
        <dbReference type="Google" id="ProtNLM"/>
    </source>
</evidence>
<feature type="region of interest" description="Disordered" evidence="1">
    <location>
        <begin position="93"/>
        <end position="128"/>
    </location>
</feature>
<name>A0A0V1PZ01_9ASCO</name>
<evidence type="ECO:0000256" key="1">
    <source>
        <dbReference type="SAM" id="MobiDB-lite"/>
    </source>
</evidence>
<keyword evidence="3" id="KW-1185">Reference proteome</keyword>
<reference evidence="2 3" key="1">
    <citation type="submission" date="2015-11" db="EMBL/GenBank/DDBJ databases">
        <title>The genome of Debaryomyces fabryi.</title>
        <authorList>
            <person name="Tafer H."/>
            <person name="Lopandic K."/>
        </authorList>
    </citation>
    <scope>NUCLEOTIDE SEQUENCE [LARGE SCALE GENOMIC DNA]</scope>
    <source>
        <strain evidence="2 3">CBS 789</strain>
    </source>
</reference>
<feature type="compositionally biased region" description="Polar residues" evidence="1">
    <location>
        <begin position="99"/>
        <end position="109"/>
    </location>
</feature>
<evidence type="ECO:0000313" key="2">
    <source>
        <dbReference type="EMBL" id="KSA01483.1"/>
    </source>
</evidence>
<sequence>MFGFGHDNNYEQDHQKVYGEEHEGKFSHELVAGAASFEAAKLFEDRQRREGKPVSHKFAKEMIAGIAGAEVDKLFETKGLDYLDREEAKRNAQRYAEQNYDNHYGNQNEWHPDSQPPFDYQSSRYNYN</sequence>
<dbReference type="OrthoDB" id="9895617at2759"/>
<organism evidence="2 3">
    <name type="scientific">Debaryomyces fabryi</name>
    <dbReference type="NCBI Taxonomy" id="58627"/>
    <lineage>
        <taxon>Eukaryota</taxon>
        <taxon>Fungi</taxon>
        <taxon>Dikarya</taxon>
        <taxon>Ascomycota</taxon>
        <taxon>Saccharomycotina</taxon>
        <taxon>Pichiomycetes</taxon>
        <taxon>Debaryomycetaceae</taxon>
        <taxon>Debaryomyces</taxon>
    </lineage>
</organism>
<dbReference type="Proteomes" id="UP000054251">
    <property type="component" value="Unassembled WGS sequence"/>
</dbReference>
<dbReference type="GeneID" id="26839786"/>
<dbReference type="Pfam" id="PF12585">
    <property type="entry name" value="DUF3759"/>
    <property type="match status" value="1"/>
</dbReference>
<evidence type="ECO:0000313" key="3">
    <source>
        <dbReference type="Proteomes" id="UP000054251"/>
    </source>
</evidence>
<gene>
    <name evidence="2" type="ORF">AC631_02777</name>
</gene>
<dbReference type="PANTHER" id="PTHR37450">
    <property type="entry name" value="CIPC PROTEIN"/>
    <property type="match status" value="1"/>
</dbReference>
<dbReference type="PANTHER" id="PTHR37450:SF1">
    <property type="entry name" value="CIPC PROTEIN"/>
    <property type="match status" value="1"/>
</dbReference>
<dbReference type="RefSeq" id="XP_015467585.1">
    <property type="nucleotide sequence ID" value="XM_015611607.1"/>
</dbReference>
<protein>
    <recommendedName>
        <fullName evidence="4">CipC-like antibiotic response protein</fullName>
    </recommendedName>
</protein>
<dbReference type="EMBL" id="LMYN01000052">
    <property type="protein sequence ID" value="KSA01483.1"/>
    <property type="molecule type" value="Genomic_DNA"/>
</dbReference>
<dbReference type="AlphaFoldDB" id="A0A0V1PZ01"/>
<dbReference type="InterPro" id="IPR022234">
    <property type="entry name" value="DUF3759"/>
</dbReference>
<proteinExistence type="predicted"/>
<accession>A0A0V1PZ01</accession>
<comment type="caution">
    <text evidence="2">The sequence shown here is derived from an EMBL/GenBank/DDBJ whole genome shotgun (WGS) entry which is preliminary data.</text>
</comment>